<comment type="caution">
    <text evidence="1">The sequence shown here is derived from an EMBL/GenBank/DDBJ whole genome shotgun (WGS) entry which is preliminary data.</text>
</comment>
<organism evidence="1">
    <name type="scientific">marine sediment metagenome</name>
    <dbReference type="NCBI Taxonomy" id="412755"/>
    <lineage>
        <taxon>unclassified sequences</taxon>
        <taxon>metagenomes</taxon>
        <taxon>ecological metagenomes</taxon>
    </lineage>
</organism>
<protein>
    <submittedName>
        <fullName evidence="1">Uncharacterized protein</fullName>
    </submittedName>
</protein>
<reference evidence="1" key="1">
    <citation type="journal article" date="2014" name="Front. Microbiol.">
        <title>High frequency of phylogenetically diverse reductive dehalogenase-homologous genes in deep subseafloor sedimentary metagenomes.</title>
        <authorList>
            <person name="Kawai M."/>
            <person name="Futagami T."/>
            <person name="Toyoda A."/>
            <person name="Takaki Y."/>
            <person name="Nishi S."/>
            <person name="Hori S."/>
            <person name="Arai W."/>
            <person name="Tsubouchi T."/>
            <person name="Morono Y."/>
            <person name="Uchiyama I."/>
            <person name="Ito T."/>
            <person name="Fujiyama A."/>
            <person name="Inagaki F."/>
            <person name="Takami H."/>
        </authorList>
    </citation>
    <scope>NUCLEOTIDE SEQUENCE</scope>
    <source>
        <strain evidence="1">Expedition CK06-06</strain>
    </source>
</reference>
<accession>X1M9K5</accession>
<dbReference type="AlphaFoldDB" id="X1M9K5"/>
<name>X1M9K5_9ZZZZ</name>
<gene>
    <name evidence="1" type="ORF">S06H3_12969</name>
</gene>
<sequence>KRDFEGRKIFTRYPFTPPEWEDDFNLRIILREDPIGTIPEDILFLTNIQQLEERRYKQEEETAQYISEKLALEYVVRQRLTETNRIREVLTSCPNVMILKDEAHHIYNVERAWKKILLELHKNLETSAGKGINMELDFSATPKTGTGAYFPWIIEDFTLKEAIEMDIVKRPLKGIVTRAREITSDRAHERYRAWIDAGVRRWREYKKALKPLHWLACPERCILSLAPYPQVPYSLARSMNTLFFRTS</sequence>
<feature type="non-terminal residue" evidence="1">
    <location>
        <position position="1"/>
    </location>
</feature>
<evidence type="ECO:0000313" key="1">
    <source>
        <dbReference type="EMBL" id="GAI11385.1"/>
    </source>
</evidence>
<proteinExistence type="predicted"/>
<dbReference type="EMBL" id="BARV01006333">
    <property type="protein sequence ID" value="GAI11385.1"/>
    <property type="molecule type" value="Genomic_DNA"/>
</dbReference>